<dbReference type="PANTHER" id="PTHR31672">
    <property type="entry name" value="BNACNNG10540D PROTEIN"/>
    <property type="match status" value="1"/>
</dbReference>
<dbReference type="PANTHER" id="PTHR31672:SF12">
    <property type="entry name" value="F-BOX DOMAIN-CONTAINING PROTEIN"/>
    <property type="match status" value="1"/>
</dbReference>
<dbReference type="FunFam" id="2.120.10.80:FF:000169">
    <property type="entry name" value="F-box family protein"/>
    <property type="match status" value="1"/>
</dbReference>
<dbReference type="InterPro" id="IPR015915">
    <property type="entry name" value="Kelch-typ_b-propeller"/>
</dbReference>
<evidence type="ECO:0000313" key="3">
    <source>
        <dbReference type="Proteomes" id="UP001642360"/>
    </source>
</evidence>
<dbReference type="PROSITE" id="PS50181">
    <property type="entry name" value="FBOX"/>
    <property type="match status" value="1"/>
</dbReference>
<evidence type="ECO:0000259" key="1">
    <source>
        <dbReference type="PROSITE" id="PS50181"/>
    </source>
</evidence>
<dbReference type="Pfam" id="PF00646">
    <property type="entry name" value="F-box"/>
    <property type="match status" value="1"/>
</dbReference>
<gene>
    <name evidence="2" type="ORF">ILEXP_LOCUS23838</name>
</gene>
<dbReference type="SMART" id="SM00256">
    <property type="entry name" value="FBOX"/>
    <property type="match status" value="1"/>
</dbReference>
<dbReference type="InterPro" id="IPR001810">
    <property type="entry name" value="F-box_dom"/>
</dbReference>
<dbReference type="EMBL" id="CAUOFW020002702">
    <property type="protein sequence ID" value="CAK9155430.1"/>
    <property type="molecule type" value="Genomic_DNA"/>
</dbReference>
<dbReference type="Gene3D" id="1.20.1280.50">
    <property type="match status" value="1"/>
</dbReference>
<name>A0ABC8SHW5_9AQUA</name>
<dbReference type="FunFam" id="1.20.1280.50:FF:000085">
    <property type="entry name" value="F-box domain containing protein"/>
    <property type="match status" value="1"/>
</dbReference>
<protein>
    <recommendedName>
        <fullName evidence="1">F-box domain-containing protein</fullName>
    </recommendedName>
</protein>
<evidence type="ECO:0000313" key="2">
    <source>
        <dbReference type="EMBL" id="CAK9155430.1"/>
    </source>
</evidence>
<sequence>MDPGIWSRLPEDILEHVLAFLPLKTLLNLRSTCKHFKSLILSPSFISKHYSSFSSPFSSFVLLSHPQFHYEYPLYDTILNNWRNVSLSLTPVLSNVPSAVLLSTSNGLLCFSLPNSSSFLVCNLLARSSRKVKFPKKPFVFNLLTLVSTSGGYILFMLSPSSSGASYNTLLYDSSVQSWQEFEGFDPVLSNDYHQEGVYNNGYLYFTTTEPFSVVSFDLEFGKWERLMVELPDELMFIRLVSDGNGKLYMIGGIGSDGISRSIKLWELSGGGENWVVVESVPSMMCRKFLSVCYHNYKHVYCFWHQGMICVCCYSWPEILYYRVSKKTWHWLPKCPSLPEKWILGFRWFSFVPELFAFV</sequence>
<dbReference type="Proteomes" id="UP001642360">
    <property type="component" value="Unassembled WGS sequence"/>
</dbReference>
<accession>A0ABC8SHW5</accession>
<dbReference type="InterPro" id="IPR050796">
    <property type="entry name" value="SCF_F-box_component"/>
</dbReference>
<organism evidence="2 3">
    <name type="scientific">Ilex paraguariensis</name>
    <name type="common">yerba mate</name>
    <dbReference type="NCBI Taxonomy" id="185542"/>
    <lineage>
        <taxon>Eukaryota</taxon>
        <taxon>Viridiplantae</taxon>
        <taxon>Streptophyta</taxon>
        <taxon>Embryophyta</taxon>
        <taxon>Tracheophyta</taxon>
        <taxon>Spermatophyta</taxon>
        <taxon>Magnoliopsida</taxon>
        <taxon>eudicotyledons</taxon>
        <taxon>Gunneridae</taxon>
        <taxon>Pentapetalae</taxon>
        <taxon>asterids</taxon>
        <taxon>campanulids</taxon>
        <taxon>Aquifoliales</taxon>
        <taxon>Aquifoliaceae</taxon>
        <taxon>Ilex</taxon>
    </lineage>
</organism>
<dbReference type="Gene3D" id="2.120.10.80">
    <property type="entry name" value="Kelch-type beta propeller"/>
    <property type="match status" value="1"/>
</dbReference>
<proteinExistence type="predicted"/>
<dbReference type="SUPFAM" id="SSF81383">
    <property type="entry name" value="F-box domain"/>
    <property type="match status" value="1"/>
</dbReference>
<comment type="caution">
    <text evidence="2">The sequence shown here is derived from an EMBL/GenBank/DDBJ whole genome shotgun (WGS) entry which is preliminary data.</text>
</comment>
<keyword evidence="3" id="KW-1185">Reference proteome</keyword>
<dbReference type="AlphaFoldDB" id="A0ABC8SHW5"/>
<dbReference type="InterPro" id="IPR036047">
    <property type="entry name" value="F-box-like_dom_sf"/>
</dbReference>
<feature type="domain" description="F-box" evidence="1">
    <location>
        <begin position="3"/>
        <end position="53"/>
    </location>
</feature>
<reference evidence="2 3" key="1">
    <citation type="submission" date="2024-02" db="EMBL/GenBank/DDBJ databases">
        <authorList>
            <person name="Vignale AGUSTIN F."/>
            <person name="Sosa J E."/>
            <person name="Modenutti C."/>
        </authorList>
    </citation>
    <scope>NUCLEOTIDE SEQUENCE [LARGE SCALE GENOMIC DNA]</scope>
</reference>
<dbReference type="SUPFAM" id="SSF117281">
    <property type="entry name" value="Kelch motif"/>
    <property type="match status" value="1"/>
</dbReference>